<comment type="caution">
    <text evidence="4">The sequence shown here is derived from an EMBL/GenBank/DDBJ whole genome shotgun (WGS) entry which is preliminary data.</text>
</comment>
<feature type="transmembrane region" description="Helical" evidence="2">
    <location>
        <begin position="123"/>
        <end position="145"/>
    </location>
</feature>
<feature type="compositionally biased region" description="Basic and acidic residues" evidence="1">
    <location>
        <begin position="356"/>
        <end position="366"/>
    </location>
</feature>
<feature type="transmembrane region" description="Helical" evidence="2">
    <location>
        <begin position="157"/>
        <end position="180"/>
    </location>
</feature>
<keyword evidence="2" id="KW-0812">Transmembrane</keyword>
<evidence type="ECO:0000256" key="2">
    <source>
        <dbReference type="SAM" id="Phobius"/>
    </source>
</evidence>
<dbReference type="Pfam" id="PF20152">
    <property type="entry name" value="DUF6534"/>
    <property type="match status" value="1"/>
</dbReference>
<gene>
    <name evidence="4" type="ORF">FB45DRAFT_316606</name>
</gene>
<reference evidence="4" key="1">
    <citation type="submission" date="2023-03" db="EMBL/GenBank/DDBJ databases">
        <title>Massive genome expansion in bonnet fungi (Mycena s.s.) driven by repeated elements and novel gene families across ecological guilds.</title>
        <authorList>
            <consortium name="Lawrence Berkeley National Laboratory"/>
            <person name="Harder C.B."/>
            <person name="Miyauchi S."/>
            <person name="Viragh M."/>
            <person name="Kuo A."/>
            <person name="Thoen E."/>
            <person name="Andreopoulos B."/>
            <person name="Lu D."/>
            <person name="Skrede I."/>
            <person name="Drula E."/>
            <person name="Henrissat B."/>
            <person name="Morin E."/>
            <person name="Kohler A."/>
            <person name="Barry K."/>
            <person name="LaButti K."/>
            <person name="Morin E."/>
            <person name="Salamov A."/>
            <person name="Lipzen A."/>
            <person name="Mereny Z."/>
            <person name="Hegedus B."/>
            <person name="Baldrian P."/>
            <person name="Stursova M."/>
            <person name="Weitz H."/>
            <person name="Taylor A."/>
            <person name="Grigoriev I.V."/>
            <person name="Nagy L.G."/>
            <person name="Martin F."/>
            <person name="Kauserud H."/>
        </authorList>
    </citation>
    <scope>NUCLEOTIDE SEQUENCE</scope>
    <source>
        <strain evidence="4">9284</strain>
    </source>
</reference>
<evidence type="ECO:0000256" key="1">
    <source>
        <dbReference type="SAM" id="MobiDB-lite"/>
    </source>
</evidence>
<accession>A0AAD7FA82</accession>
<name>A0AAD7FA82_9AGAR</name>
<dbReference type="PANTHER" id="PTHR40465">
    <property type="entry name" value="CHROMOSOME 1, WHOLE GENOME SHOTGUN SEQUENCE"/>
    <property type="match status" value="1"/>
</dbReference>
<protein>
    <recommendedName>
        <fullName evidence="3">DUF6534 domain-containing protein</fullName>
    </recommendedName>
</protein>
<feature type="region of interest" description="Disordered" evidence="1">
    <location>
        <begin position="329"/>
        <end position="366"/>
    </location>
</feature>
<feature type="transmembrane region" description="Helical" evidence="2">
    <location>
        <begin position="279"/>
        <end position="304"/>
    </location>
</feature>
<organism evidence="4 5">
    <name type="scientific">Roridomyces roridus</name>
    <dbReference type="NCBI Taxonomy" id="1738132"/>
    <lineage>
        <taxon>Eukaryota</taxon>
        <taxon>Fungi</taxon>
        <taxon>Dikarya</taxon>
        <taxon>Basidiomycota</taxon>
        <taxon>Agaricomycotina</taxon>
        <taxon>Agaricomycetes</taxon>
        <taxon>Agaricomycetidae</taxon>
        <taxon>Agaricales</taxon>
        <taxon>Marasmiineae</taxon>
        <taxon>Mycenaceae</taxon>
        <taxon>Roridomyces</taxon>
    </lineage>
</organism>
<dbReference type="AlphaFoldDB" id="A0AAD7FA82"/>
<dbReference type="EMBL" id="JARKIF010000032">
    <property type="protein sequence ID" value="KAJ7611772.1"/>
    <property type="molecule type" value="Genomic_DNA"/>
</dbReference>
<keyword evidence="2" id="KW-0472">Membrane</keyword>
<feature type="transmembrane region" description="Helical" evidence="2">
    <location>
        <begin position="233"/>
        <end position="253"/>
    </location>
</feature>
<proteinExistence type="predicted"/>
<feature type="domain" description="DUF6534" evidence="3">
    <location>
        <begin position="238"/>
        <end position="324"/>
    </location>
</feature>
<dbReference type="Proteomes" id="UP001221142">
    <property type="component" value="Unassembled WGS sequence"/>
</dbReference>
<evidence type="ECO:0000313" key="5">
    <source>
        <dbReference type="Proteomes" id="UP001221142"/>
    </source>
</evidence>
<dbReference type="InterPro" id="IPR045339">
    <property type="entry name" value="DUF6534"/>
</dbReference>
<feature type="transmembrane region" description="Helical" evidence="2">
    <location>
        <begin position="86"/>
        <end position="111"/>
    </location>
</feature>
<dbReference type="PANTHER" id="PTHR40465:SF1">
    <property type="entry name" value="DUF6534 DOMAIN-CONTAINING PROTEIN"/>
    <property type="match status" value="1"/>
</dbReference>
<keyword evidence="5" id="KW-1185">Reference proteome</keyword>
<evidence type="ECO:0000259" key="3">
    <source>
        <dbReference type="Pfam" id="PF20152"/>
    </source>
</evidence>
<sequence>MLQLRRDGLRVGRTSEPNYKWGKYHFWPTSAHVVGLSEAKLPRVILPLRSLKYIQDLCVGGALDLPLSAAAMAAPAPALPNVQLSFGPMLLGVFANMILFGILIGQVLTYYRNYRHDAFWMRLFVSVLFFIETCNTGFDMAFMYQPLILEYGQKPNLFPTFFVTQPLCVVLISTPIQLFFAWRIRSLTKSYWVPGVIAVLSFASLAGGVWTAVMIRIVKTFANKPKLHDSALLWFLSSCVADLLITVSLVFSLTKRKTGFSGTDSVIDKIIRMTIQTGMLTAVFSILDVVCFMVLPHAAINFIWDLALSKLYTNCLMSTLNARQGLNNVSSGKMSEQRRNVSHGGLNPTSPTSRRQRGDTFLDNTRHHLDSSGIYELDTQKGPYDMEAGYGNRDHGYGVQVTKVVERVEDPPVTPHPYVVTQ</sequence>
<evidence type="ECO:0000313" key="4">
    <source>
        <dbReference type="EMBL" id="KAJ7611772.1"/>
    </source>
</evidence>
<feature type="transmembrane region" description="Helical" evidence="2">
    <location>
        <begin position="53"/>
        <end position="74"/>
    </location>
</feature>
<keyword evidence="2" id="KW-1133">Transmembrane helix</keyword>
<feature type="transmembrane region" description="Helical" evidence="2">
    <location>
        <begin position="192"/>
        <end position="213"/>
    </location>
</feature>